<name>A0A327Q803_9BACT</name>
<evidence type="ECO:0000313" key="2">
    <source>
        <dbReference type="EMBL" id="RAI99831.1"/>
    </source>
</evidence>
<dbReference type="EMBL" id="QLLL01000009">
    <property type="protein sequence ID" value="RAI99831.1"/>
    <property type="molecule type" value="Genomic_DNA"/>
</dbReference>
<protein>
    <submittedName>
        <fullName evidence="2">Uncharacterized protein</fullName>
    </submittedName>
</protein>
<sequence>MRGPAPAQEGQSQIENTFPKNKQKEEDSSKAPSKHLNKTKKSHNKKASSSSKHLDKTKTKNHL</sequence>
<feature type="compositionally biased region" description="Basic residues" evidence="1">
    <location>
        <begin position="32"/>
        <end position="46"/>
    </location>
</feature>
<dbReference type="Proteomes" id="UP000249547">
    <property type="component" value="Unassembled WGS sequence"/>
</dbReference>
<organism evidence="2 3">
    <name type="scientific">Chitinophaga skermanii</name>
    <dbReference type="NCBI Taxonomy" id="331697"/>
    <lineage>
        <taxon>Bacteria</taxon>
        <taxon>Pseudomonadati</taxon>
        <taxon>Bacteroidota</taxon>
        <taxon>Chitinophagia</taxon>
        <taxon>Chitinophagales</taxon>
        <taxon>Chitinophagaceae</taxon>
        <taxon>Chitinophaga</taxon>
    </lineage>
</organism>
<evidence type="ECO:0000256" key="1">
    <source>
        <dbReference type="SAM" id="MobiDB-lite"/>
    </source>
</evidence>
<keyword evidence="3" id="KW-1185">Reference proteome</keyword>
<dbReference type="AlphaFoldDB" id="A0A327Q803"/>
<comment type="caution">
    <text evidence="2">The sequence shown here is derived from an EMBL/GenBank/DDBJ whole genome shotgun (WGS) entry which is preliminary data.</text>
</comment>
<feature type="compositionally biased region" description="Polar residues" evidence="1">
    <location>
        <begin position="9"/>
        <end position="20"/>
    </location>
</feature>
<gene>
    <name evidence="2" type="ORF">LX64_04384</name>
</gene>
<evidence type="ECO:0000313" key="3">
    <source>
        <dbReference type="Proteomes" id="UP000249547"/>
    </source>
</evidence>
<feature type="region of interest" description="Disordered" evidence="1">
    <location>
        <begin position="1"/>
        <end position="63"/>
    </location>
</feature>
<feature type="compositionally biased region" description="Basic and acidic residues" evidence="1">
    <location>
        <begin position="52"/>
        <end position="63"/>
    </location>
</feature>
<reference evidence="2 3" key="1">
    <citation type="submission" date="2018-06" db="EMBL/GenBank/DDBJ databases">
        <title>Genomic Encyclopedia of Archaeal and Bacterial Type Strains, Phase II (KMG-II): from individual species to whole genera.</title>
        <authorList>
            <person name="Goeker M."/>
        </authorList>
    </citation>
    <scope>NUCLEOTIDE SEQUENCE [LARGE SCALE GENOMIC DNA]</scope>
    <source>
        <strain evidence="2 3">DSM 23857</strain>
    </source>
</reference>
<proteinExistence type="predicted"/>
<accession>A0A327Q803</accession>